<dbReference type="EMBL" id="JWIO01000016">
    <property type="protein sequence ID" value="KLL11362.1"/>
    <property type="molecule type" value="Genomic_DNA"/>
</dbReference>
<dbReference type="SUPFAM" id="SSF48150">
    <property type="entry name" value="DNA-glycosylase"/>
    <property type="match status" value="1"/>
</dbReference>
<evidence type="ECO:0000313" key="2">
    <source>
        <dbReference type="Proteomes" id="UP000035425"/>
    </source>
</evidence>
<accession>A0ABR5F3U6</accession>
<name>A0ABR5F3U6_9ACTN</name>
<organism evidence="1 2">
    <name type="scientific">Protofrankia coriariae</name>
    <dbReference type="NCBI Taxonomy" id="1562887"/>
    <lineage>
        <taxon>Bacteria</taxon>
        <taxon>Bacillati</taxon>
        <taxon>Actinomycetota</taxon>
        <taxon>Actinomycetes</taxon>
        <taxon>Frankiales</taxon>
        <taxon>Frankiaceae</taxon>
        <taxon>Protofrankia</taxon>
    </lineage>
</organism>
<reference evidence="1 2" key="1">
    <citation type="submission" date="2014-12" db="EMBL/GenBank/DDBJ databases">
        <title>Frankia sp. BMG5.1 draft genome.</title>
        <authorList>
            <person name="Gtari M."/>
            <person name="Ghodhbane-Gtari F."/>
            <person name="Nouioui I."/>
            <person name="Ktari A."/>
            <person name="Hezbri K."/>
            <person name="Mimouni W."/>
            <person name="Sbissi I."/>
            <person name="Ayari A."/>
            <person name="Yamanaka T."/>
            <person name="Normand P."/>
            <person name="Tisa L.S."/>
            <person name="Boudabous A."/>
        </authorList>
    </citation>
    <scope>NUCLEOTIDE SEQUENCE [LARGE SCALE GENOMIC DNA]</scope>
    <source>
        <strain evidence="1 2">BMG5.1</strain>
    </source>
</reference>
<evidence type="ECO:0008006" key="3">
    <source>
        <dbReference type="Google" id="ProtNLM"/>
    </source>
</evidence>
<dbReference type="Proteomes" id="UP000035425">
    <property type="component" value="Unassembled WGS sequence"/>
</dbReference>
<protein>
    <recommendedName>
        <fullName evidence="3">DNA-3-methyladenine glycosylase II</fullName>
    </recommendedName>
</protein>
<comment type="caution">
    <text evidence="1">The sequence shown here is derived from an EMBL/GenBank/DDBJ whole genome shotgun (WGS) entry which is preliminary data.</text>
</comment>
<dbReference type="InterPro" id="IPR011257">
    <property type="entry name" value="DNA_glycosylase"/>
</dbReference>
<dbReference type="Gene3D" id="1.10.340.30">
    <property type="entry name" value="Hypothetical protein, domain 2"/>
    <property type="match status" value="1"/>
</dbReference>
<gene>
    <name evidence="1" type="ORF">FrCorBMG51_12045</name>
</gene>
<evidence type="ECO:0000313" key="1">
    <source>
        <dbReference type="EMBL" id="KLL11362.1"/>
    </source>
</evidence>
<proteinExistence type="predicted"/>
<keyword evidence="2" id="KW-1185">Reference proteome</keyword>
<sequence>MTEHPAWLPTEKGARRVFALPGGPVLAEVEGDSLTLTALGGDDTEPAADVFSLPDGAAAEVPQLAKELSGLGRVGRFRNPSLWEALGTAILRQVIRAGQSKRLFRELCAAHGEQVPLPDGDAYALFPTPETILALTDERFAELGLAFKRAALRAAATAYLKHGVGWSRLSLPVLVDELQGVQRIGPWTAGAAIADYTNDWSLYPYADLAVRTWAGRAAPSHLWLHHERAFGAQWRHLASEHLSTLTLLTLAWGSQYGDIG</sequence>